<dbReference type="Proteomes" id="UP001472677">
    <property type="component" value="Unassembled WGS sequence"/>
</dbReference>
<protein>
    <submittedName>
        <fullName evidence="1">Uncharacterized protein</fullName>
    </submittedName>
</protein>
<reference evidence="1 2" key="1">
    <citation type="journal article" date="2024" name="G3 (Bethesda)">
        <title>Genome assembly of Hibiscus sabdariffa L. provides insights into metabolisms of medicinal natural products.</title>
        <authorList>
            <person name="Kim T."/>
        </authorList>
    </citation>
    <scope>NUCLEOTIDE SEQUENCE [LARGE SCALE GENOMIC DNA]</scope>
    <source>
        <strain evidence="1">TK-2024</strain>
        <tissue evidence="1">Old leaves</tissue>
    </source>
</reference>
<dbReference type="EMBL" id="JBBPBM010000043">
    <property type="protein sequence ID" value="KAK8523178.1"/>
    <property type="molecule type" value="Genomic_DNA"/>
</dbReference>
<gene>
    <name evidence="1" type="ORF">V6N12_047707</name>
</gene>
<organism evidence="1 2">
    <name type="scientific">Hibiscus sabdariffa</name>
    <name type="common">roselle</name>
    <dbReference type="NCBI Taxonomy" id="183260"/>
    <lineage>
        <taxon>Eukaryota</taxon>
        <taxon>Viridiplantae</taxon>
        <taxon>Streptophyta</taxon>
        <taxon>Embryophyta</taxon>
        <taxon>Tracheophyta</taxon>
        <taxon>Spermatophyta</taxon>
        <taxon>Magnoliopsida</taxon>
        <taxon>eudicotyledons</taxon>
        <taxon>Gunneridae</taxon>
        <taxon>Pentapetalae</taxon>
        <taxon>rosids</taxon>
        <taxon>malvids</taxon>
        <taxon>Malvales</taxon>
        <taxon>Malvaceae</taxon>
        <taxon>Malvoideae</taxon>
        <taxon>Hibiscus</taxon>
    </lineage>
</organism>
<accession>A0ABR2CTS3</accession>
<keyword evidence="2" id="KW-1185">Reference proteome</keyword>
<proteinExistence type="predicted"/>
<evidence type="ECO:0000313" key="1">
    <source>
        <dbReference type="EMBL" id="KAK8523178.1"/>
    </source>
</evidence>
<sequence>MDNSSCLSLVSPFTVVVSKPRQGLNSEEVTASMNEEFVVPRDGCGNSSSHDSSIQPNVFADVNIISGCATSEQLTLSSSSNVARDSVLGDMLVPSEPHIGADHEKVGPEVLA</sequence>
<name>A0ABR2CTS3_9ROSI</name>
<comment type="caution">
    <text evidence="1">The sequence shown here is derived from an EMBL/GenBank/DDBJ whole genome shotgun (WGS) entry which is preliminary data.</text>
</comment>
<evidence type="ECO:0000313" key="2">
    <source>
        <dbReference type="Proteomes" id="UP001472677"/>
    </source>
</evidence>